<feature type="compositionally biased region" description="Basic residues" evidence="1">
    <location>
        <begin position="87"/>
        <end position="96"/>
    </location>
</feature>
<name>A0A4D6NIR5_VIGUN</name>
<dbReference type="PANTHER" id="PTHR33179:SF39">
    <property type="entry name" value="VQ MOTIF PROTEIN"/>
    <property type="match status" value="1"/>
</dbReference>
<feature type="region of interest" description="Disordered" evidence="1">
    <location>
        <begin position="22"/>
        <end position="100"/>
    </location>
</feature>
<evidence type="ECO:0000259" key="2">
    <source>
        <dbReference type="Pfam" id="PF05678"/>
    </source>
</evidence>
<feature type="compositionally biased region" description="Basic and acidic residues" evidence="1">
    <location>
        <begin position="27"/>
        <end position="46"/>
    </location>
</feature>
<dbReference type="EMBL" id="CP039355">
    <property type="protein sequence ID" value="QCE13198.1"/>
    <property type="molecule type" value="Genomic_DNA"/>
</dbReference>
<sequence>MRDTMTMTATTDHQWMQFYQQPLMDDGNGHNHDHEHDLDHDVHDHSLAPNTDVMRTSPPPTMPSSESNSNSNSISNQLTPKGNVCKPIRRRSRASKRTPTTLLNANTTNFRALVQQFTGCPTTAISTLGVHKGPITLNFQKGSSEHKIHHHNTTTTTPLLPFRTYNNSSNNNNNNNRVHVPASLPWQKQEEQQMTDQQQLLQQQRGYSYDYVKSSGFIPSSGNSVTTTTTMDVSDGLLLDNDFSLSDLTMNAFPNDTFYKNEL</sequence>
<evidence type="ECO:0000313" key="4">
    <source>
        <dbReference type="Proteomes" id="UP000501690"/>
    </source>
</evidence>
<gene>
    <name evidence="3" type="ORF">DEO72_LG11g191</name>
</gene>
<dbReference type="Gramene" id="Vigun09g020800.3.v1.2">
    <property type="protein sequence ID" value="Vigun09g020800.3.v1.2.CDS.1"/>
    <property type="gene ID" value="Vigun09g020800.v1.2"/>
</dbReference>
<dbReference type="OrthoDB" id="1726347at2759"/>
<evidence type="ECO:0000313" key="3">
    <source>
        <dbReference type="EMBL" id="QCE13198.1"/>
    </source>
</evidence>
<protein>
    <recommendedName>
        <fullName evidence="2">VQ domain-containing protein</fullName>
    </recommendedName>
</protein>
<dbReference type="Proteomes" id="UP000501690">
    <property type="component" value="Linkage Group LG11"/>
</dbReference>
<feature type="domain" description="VQ" evidence="2">
    <location>
        <begin position="98"/>
        <end position="123"/>
    </location>
</feature>
<proteinExistence type="predicted"/>
<dbReference type="Gramene" id="Vigun09g020800.2.v1.2">
    <property type="protein sequence ID" value="Vigun09g020800.2.v1.2.CDS.1"/>
    <property type="gene ID" value="Vigun09g020800.v1.2"/>
</dbReference>
<reference evidence="3 4" key="1">
    <citation type="submission" date="2019-04" db="EMBL/GenBank/DDBJ databases">
        <title>An improved genome assembly and genetic linkage map for asparagus bean, Vigna unguiculata ssp. sesquipedialis.</title>
        <authorList>
            <person name="Xia Q."/>
            <person name="Zhang R."/>
            <person name="Dong Y."/>
        </authorList>
    </citation>
    <scope>NUCLEOTIDE SEQUENCE [LARGE SCALE GENOMIC DNA]</scope>
    <source>
        <tissue evidence="3">Leaf</tissue>
    </source>
</reference>
<organism evidence="3 4">
    <name type="scientific">Vigna unguiculata</name>
    <name type="common">Cowpea</name>
    <dbReference type="NCBI Taxonomy" id="3917"/>
    <lineage>
        <taxon>Eukaryota</taxon>
        <taxon>Viridiplantae</taxon>
        <taxon>Streptophyta</taxon>
        <taxon>Embryophyta</taxon>
        <taxon>Tracheophyta</taxon>
        <taxon>Spermatophyta</taxon>
        <taxon>Magnoliopsida</taxon>
        <taxon>eudicotyledons</taxon>
        <taxon>Gunneridae</taxon>
        <taxon>Pentapetalae</taxon>
        <taxon>rosids</taxon>
        <taxon>fabids</taxon>
        <taxon>Fabales</taxon>
        <taxon>Fabaceae</taxon>
        <taxon>Papilionoideae</taxon>
        <taxon>50 kb inversion clade</taxon>
        <taxon>NPAAA clade</taxon>
        <taxon>indigoferoid/millettioid clade</taxon>
        <taxon>Phaseoleae</taxon>
        <taxon>Vigna</taxon>
    </lineage>
</organism>
<dbReference type="Pfam" id="PF05678">
    <property type="entry name" value="VQ"/>
    <property type="match status" value="1"/>
</dbReference>
<feature type="compositionally biased region" description="Low complexity" evidence="1">
    <location>
        <begin position="63"/>
        <end position="76"/>
    </location>
</feature>
<keyword evidence="4" id="KW-1185">Reference proteome</keyword>
<dbReference type="InterPro" id="IPR008889">
    <property type="entry name" value="VQ"/>
</dbReference>
<dbReference type="PANTHER" id="PTHR33179">
    <property type="entry name" value="VQ MOTIF-CONTAINING PROTEIN"/>
    <property type="match status" value="1"/>
</dbReference>
<accession>A0A4D6NIR5</accession>
<dbReference type="InterPro" id="IPR039609">
    <property type="entry name" value="VQ_15/22"/>
</dbReference>
<evidence type="ECO:0000256" key="1">
    <source>
        <dbReference type="SAM" id="MobiDB-lite"/>
    </source>
</evidence>
<dbReference type="AlphaFoldDB" id="A0A4D6NIR5"/>